<dbReference type="SUPFAM" id="SSF46785">
    <property type="entry name" value="Winged helix' DNA-binding domain"/>
    <property type="match status" value="1"/>
</dbReference>
<keyword evidence="3" id="KW-1185">Reference proteome</keyword>
<dbReference type="GeneID" id="7330082"/>
<evidence type="ECO:0000313" key="2">
    <source>
        <dbReference type="EMBL" id="ACL95407.1"/>
    </source>
</evidence>
<dbReference type="PANTHER" id="PTHR33221">
    <property type="entry name" value="WINGED HELIX-TURN-HELIX TRANSCRIPTIONAL REGULATOR, RRF2 FAMILY"/>
    <property type="match status" value="1"/>
</dbReference>
<evidence type="ECO:0000256" key="1">
    <source>
        <dbReference type="ARBA" id="ARBA00023125"/>
    </source>
</evidence>
<accession>A0A0H3C7T4</accession>
<dbReference type="Proteomes" id="UP000001364">
    <property type="component" value="Chromosome"/>
</dbReference>
<dbReference type="InterPro" id="IPR000944">
    <property type="entry name" value="Tscrpt_reg_Rrf2"/>
</dbReference>
<organism evidence="2 3">
    <name type="scientific">Caulobacter vibrioides (strain NA1000 / CB15N)</name>
    <name type="common">Caulobacter crescentus</name>
    <dbReference type="NCBI Taxonomy" id="565050"/>
    <lineage>
        <taxon>Bacteria</taxon>
        <taxon>Pseudomonadati</taxon>
        <taxon>Pseudomonadota</taxon>
        <taxon>Alphaproteobacteria</taxon>
        <taxon>Caulobacterales</taxon>
        <taxon>Caulobacteraceae</taxon>
        <taxon>Caulobacter</taxon>
    </lineage>
</organism>
<evidence type="ECO:0000313" key="3">
    <source>
        <dbReference type="Proteomes" id="UP000001364"/>
    </source>
</evidence>
<dbReference type="GO" id="GO:0005829">
    <property type="term" value="C:cytosol"/>
    <property type="evidence" value="ECO:0007669"/>
    <property type="project" value="TreeGrafter"/>
</dbReference>
<dbReference type="InterPro" id="IPR036390">
    <property type="entry name" value="WH_DNA-bd_sf"/>
</dbReference>
<dbReference type="Gene3D" id="1.10.10.10">
    <property type="entry name" value="Winged helix-like DNA-binding domain superfamily/Winged helix DNA-binding domain"/>
    <property type="match status" value="1"/>
</dbReference>
<dbReference type="PROSITE" id="PS51197">
    <property type="entry name" value="HTH_RRF2_2"/>
    <property type="match status" value="1"/>
</dbReference>
<protein>
    <submittedName>
        <fullName evidence="2">Rrf2 family protein</fullName>
    </submittedName>
</protein>
<dbReference type="PANTHER" id="PTHR33221:SF5">
    <property type="entry name" value="HTH-TYPE TRANSCRIPTIONAL REGULATOR ISCR"/>
    <property type="match status" value="1"/>
</dbReference>
<dbReference type="InterPro" id="IPR030489">
    <property type="entry name" value="TR_Rrf2-type_CS"/>
</dbReference>
<dbReference type="RefSeq" id="WP_010919732.1">
    <property type="nucleotide sequence ID" value="NC_011916.1"/>
</dbReference>
<reference evidence="2 3" key="1">
    <citation type="journal article" date="2010" name="J. Bacteriol.">
        <title>The genetic basis of laboratory adaptation in Caulobacter crescentus.</title>
        <authorList>
            <person name="Marks M.E."/>
            <person name="Castro-Rojas C.M."/>
            <person name="Teiling C."/>
            <person name="Du L."/>
            <person name="Kapatral V."/>
            <person name="Walunas T.L."/>
            <person name="Crosson S."/>
        </authorList>
    </citation>
    <scope>NUCLEOTIDE SEQUENCE [LARGE SCALE GENOMIC DNA]</scope>
    <source>
        <strain evidence="3">NA1000 / CB15N</strain>
    </source>
</reference>
<dbReference type="PROSITE" id="PS01332">
    <property type="entry name" value="HTH_RRF2_1"/>
    <property type="match status" value="1"/>
</dbReference>
<dbReference type="GO" id="GO:0003677">
    <property type="term" value="F:DNA binding"/>
    <property type="evidence" value="ECO:0007669"/>
    <property type="project" value="UniProtKB-KW"/>
</dbReference>
<sequence>MRLSTKGRYAVMAMTDLAKRQDESDGRAVALAEIAARQQISLSYLEQLFARLRRKGLVISARGPGGGYRLAKASDETFIADIVLAVDEPLRATRCNFTKGQAKGCMAGGERCMTHNLWEEMGRQIHGYLASVSVADVLAGELRPQGSMMGRPMEIAAE</sequence>
<dbReference type="RefSeq" id="YP_002517315.1">
    <property type="nucleotide sequence ID" value="NC_011916.1"/>
</dbReference>
<dbReference type="PATRIC" id="fig|565050.3.peg.1903"/>
<dbReference type="OrthoDB" id="9795923at2"/>
<dbReference type="HOGENOM" id="CLU_107144_0_0_5"/>
<gene>
    <name evidence="2" type="ordered locus">CCNA_01942</name>
</gene>
<dbReference type="KEGG" id="ccs:CCNA_01942"/>
<dbReference type="Pfam" id="PF02082">
    <property type="entry name" value="Rrf2"/>
    <property type="match status" value="1"/>
</dbReference>
<dbReference type="NCBIfam" id="TIGR00738">
    <property type="entry name" value="rrf2_super"/>
    <property type="match status" value="1"/>
</dbReference>
<dbReference type="PhylomeDB" id="A0A0H3C7T4"/>
<dbReference type="AlphaFoldDB" id="A0A0H3C7T4"/>
<dbReference type="SMR" id="A0A0H3C7T4"/>
<proteinExistence type="predicted"/>
<dbReference type="GO" id="GO:0003700">
    <property type="term" value="F:DNA-binding transcription factor activity"/>
    <property type="evidence" value="ECO:0007669"/>
    <property type="project" value="TreeGrafter"/>
</dbReference>
<dbReference type="EMBL" id="CP001340">
    <property type="protein sequence ID" value="ACL95407.1"/>
    <property type="molecule type" value="Genomic_DNA"/>
</dbReference>
<name>A0A0H3C7T4_CAUVN</name>
<keyword evidence="1" id="KW-0238">DNA-binding</keyword>
<dbReference type="InterPro" id="IPR036388">
    <property type="entry name" value="WH-like_DNA-bd_sf"/>
</dbReference>